<comment type="caution">
    <text evidence="1">The sequence shown here is derived from an EMBL/GenBank/DDBJ whole genome shotgun (WGS) entry which is preliminary data.</text>
</comment>
<evidence type="ECO:0000313" key="1">
    <source>
        <dbReference type="EMBL" id="KAK4496995.1"/>
    </source>
</evidence>
<dbReference type="PANTHER" id="PTHR42085">
    <property type="entry name" value="F-BOX DOMAIN-CONTAINING PROTEIN"/>
    <property type="match status" value="1"/>
</dbReference>
<organism evidence="1 2">
    <name type="scientific">Zasmidium cellare</name>
    <name type="common">Wine cellar mold</name>
    <name type="synonym">Racodium cellare</name>
    <dbReference type="NCBI Taxonomy" id="395010"/>
    <lineage>
        <taxon>Eukaryota</taxon>
        <taxon>Fungi</taxon>
        <taxon>Dikarya</taxon>
        <taxon>Ascomycota</taxon>
        <taxon>Pezizomycotina</taxon>
        <taxon>Dothideomycetes</taxon>
        <taxon>Dothideomycetidae</taxon>
        <taxon>Mycosphaerellales</taxon>
        <taxon>Mycosphaerellaceae</taxon>
        <taxon>Zasmidium</taxon>
    </lineage>
</organism>
<protein>
    <submittedName>
        <fullName evidence="1">Uncharacterized protein</fullName>
    </submittedName>
</protein>
<keyword evidence="2" id="KW-1185">Reference proteome</keyword>
<name>A0ABR0E6K3_ZASCE</name>
<proteinExistence type="predicted"/>
<dbReference type="EMBL" id="JAXOVC010000009">
    <property type="protein sequence ID" value="KAK4496995.1"/>
    <property type="molecule type" value="Genomic_DNA"/>
</dbReference>
<dbReference type="PANTHER" id="PTHR42085:SF2">
    <property type="entry name" value="F-BOX DOMAIN-CONTAINING PROTEIN"/>
    <property type="match status" value="1"/>
</dbReference>
<sequence length="211" mass="23567">MDDPTPALQGNTQPRNPKATLLGLPQELRDLILCHILIKPTNTITMLPNFSCHANEISALQPPIGQVNRQLRHEALPVFYSANTFTAQLDNALDLDIALSWLTAIGDANISHLRKLILCGWTRVPFGRMITKRFLRVVLDLKAGQLEMESLEGDYGSSDYGDQEAGVEMKKNVEELKGAFRAMVEARGEKRFDERCLLELMVGFHGLCTGY</sequence>
<accession>A0ABR0E6K3</accession>
<dbReference type="InterPro" id="IPR038883">
    <property type="entry name" value="AN11006-like"/>
</dbReference>
<gene>
    <name evidence="1" type="ORF">PRZ48_011444</name>
</gene>
<dbReference type="Proteomes" id="UP001305779">
    <property type="component" value="Unassembled WGS sequence"/>
</dbReference>
<reference evidence="1 2" key="1">
    <citation type="journal article" date="2023" name="G3 (Bethesda)">
        <title>A chromosome-level genome assembly of Zasmidium syzygii isolated from banana leaves.</title>
        <authorList>
            <person name="van Westerhoven A.C."/>
            <person name="Mehrabi R."/>
            <person name="Talebi R."/>
            <person name="Steentjes M.B.F."/>
            <person name="Corcolon B."/>
            <person name="Chong P.A."/>
            <person name="Kema G.H.J."/>
            <person name="Seidl M.F."/>
        </authorList>
    </citation>
    <scope>NUCLEOTIDE SEQUENCE [LARGE SCALE GENOMIC DNA]</scope>
    <source>
        <strain evidence="1 2">P124</strain>
    </source>
</reference>
<evidence type="ECO:0000313" key="2">
    <source>
        <dbReference type="Proteomes" id="UP001305779"/>
    </source>
</evidence>